<gene>
    <name evidence="2" type="ORF">AMS68_003516</name>
</gene>
<feature type="compositionally biased region" description="Polar residues" evidence="1">
    <location>
        <begin position="235"/>
        <end position="248"/>
    </location>
</feature>
<sequence>MARIRNPKVATTTPKRAAARHRKNGPLKVKSPSEQSSQGSNSSNGRRRSIKKPALPTPKHVRGRGKKANPFVIDSSSENSGKDTSRGKRRSSNEDIKKPALSEEFVTEDSPHKRRKLSSSDSTPCRRSARLAAKNSSSPVQPEVVEKSIIQPVAETGNTESCADGAQSQAPQYEENTPPEAVDKSTAQLVAELEGNDSDEKESPPRTPTGPEQVDTNLCQHEIQSKIPAHAVQESGDTNSCTNESQSRTYEDPDDAALLLLHEEYQPSPYQDMDRLSDLFNLEQTPTRESRASSTSDISGCETDGMGEAIERHDFAHTGASEEAEEYDEDDQASSIVGWRICGRFIQYQIEFENVPDSTRWVRADSLPAYPWTSKIQEFFTNNPAQQKKFRTTVNHVEGSGTIHTNFSLKVYGTECNDRRTIVFKVRTETSAIGDAYTNISGRKLDAKWKEAVAQYWRERVYDIKRDNIRANFATKDDKVGHLFGVGYPPAPRDVVANNVQDNVFEEDAESEEDGLGQLKEDELFELCD</sequence>
<dbReference type="AlphaFoldDB" id="A0A6H0XTQ8"/>
<feature type="compositionally biased region" description="Basic and acidic residues" evidence="1">
    <location>
        <begin position="80"/>
        <end position="101"/>
    </location>
</feature>
<organism evidence="2 3">
    <name type="scientific">Peltaster fructicola</name>
    <dbReference type="NCBI Taxonomy" id="286661"/>
    <lineage>
        <taxon>Eukaryota</taxon>
        <taxon>Fungi</taxon>
        <taxon>Dikarya</taxon>
        <taxon>Ascomycota</taxon>
        <taxon>Pezizomycotina</taxon>
        <taxon>Dothideomycetes</taxon>
        <taxon>Dothideomycetes incertae sedis</taxon>
        <taxon>Peltaster</taxon>
    </lineage>
</organism>
<dbReference type="Proteomes" id="UP000503462">
    <property type="component" value="Chromosome 2"/>
</dbReference>
<feature type="region of interest" description="Disordered" evidence="1">
    <location>
        <begin position="1"/>
        <end position="250"/>
    </location>
</feature>
<keyword evidence="3" id="KW-1185">Reference proteome</keyword>
<evidence type="ECO:0000313" key="3">
    <source>
        <dbReference type="Proteomes" id="UP000503462"/>
    </source>
</evidence>
<evidence type="ECO:0000313" key="2">
    <source>
        <dbReference type="EMBL" id="QIW97998.1"/>
    </source>
</evidence>
<feature type="compositionally biased region" description="Low complexity" evidence="1">
    <location>
        <begin position="35"/>
        <end position="44"/>
    </location>
</feature>
<protein>
    <submittedName>
        <fullName evidence="2">Uncharacterized protein</fullName>
    </submittedName>
</protein>
<proteinExistence type="predicted"/>
<accession>A0A6H0XTQ8</accession>
<reference evidence="2 3" key="1">
    <citation type="journal article" date="2016" name="Sci. Rep.">
        <title>Peltaster fructicola genome reveals evolution from an invasive phytopathogen to an ectophytic parasite.</title>
        <authorList>
            <person name="Xu C."/>
            <person name="Chen H."/>
            <person name="Gleason M.L."/>
            <person name="Xu J.R."/>
            <person name="Liu H."/>
            <person name="Zhang R."/>
            <person name="Sun G."/>
        </authorList>
    </citation>
    <scope>NUCLEOTIDE SEQUENCE [LARGE SCALE GENOMIC DNA]</scope>
    <source>
        <strain evidence="2 3">LNHT1506</strain>
    </source>
</reference>
<evidence type="ECO:0000256" key="1">
    <source>
        <dbReference type="SAM" id="MobiDB-lite"/>
    </source>
</evidence>
<dbReference type="EMBL" id="CP051140">
    <property type="protein sequence ID" value="QIW97998.1"/>
    <property type="molecule type" value="Genomic_DNA"/>
</dbReference>
<feature type="compositionally biased region" description="Polar residues" evidence="1">
    <location>
        <begin position="156"/>
        <end position="175"/>
    </location>
</feature>
<name>A0A6H0XTQ8_9PEZI</name>